<dbReference type="Proteomes" id="UP000267096">
    <property type="component" value="Unassembled WGS sequence"/>
</dbReference>
<evidence type="ECO:0000313" key="2">
    <source>
        <dbReference type="Proteomes" id="UP000267096"/>
    </source>
</evidence>
<gene>
    <name evidence="1" type="ORF">ASIM_LOCUS17680</name>
</gene>
<organism evidence="3">
    <name type="scientific">Anisakis simplex</name>
    <name type="common">Herring worm</name>
    <dbReference type="NCBI Taxonomy" id="6269"/>
    <lineage>
        <taxon>Eukaryota</taxon>
        <taxon>Metazoa</taxon>
        <taxon>Ecdysozoa</taxon>
        <taxon>Nematoda</taxon>
        <taxon>Chromadorea</taxon>
        <taxon>Rhabditida</taxon>
        <taxon>Spirurina</taxon>
        <taxon>Ascaridomorpha</taxon>
        <taxon>Ascaridoidea</taxon>
        <taxon>Anisakidae</taxon>
        <taxon>Anisakis</taxon>
        <taxon>Anisakis simplex complex</taxon>
    </lineage>
</organism>
<dbReference type="AlphaFoldDB" id="A0A0M3KBD2"/>
<protein>
    <submittedName>
        <fullName evidence="3">Coat protein</fullName>
    </submittedName>
</protein>
<proteinExistence type="predicted"/>
<keyword evidence="2" id="KW-1185">Reference proteome</keyword>
<dbReference type="WBParaSite" id="ASIM_0001827901-mRNA-1">
    <property type="protein sequence ID" value="ASIM_0001827901-mRNA-1"/>
    <property type="gene ID" value="ASIM_0001827901"/>
</dbReference>
<reference evidence="1 2" key="2">
    <citation type="submission" date="2018-11" db="EMBL/GenBank/DDBJ databases">
        <authorList>
            <consortium name="Pathogen Informatics"/>
        </authorList>
    </citation>
    <scope>NUCLEOTIDE SEQUENCE [LARGE SCALE GENOMIC DNA]</scope>
</reference>
<name>A0A0M3KBD2_ANISI</name>
<reference evidence="3" key="1">
    <citation type="submission" date="2017-02" db="UniProtKB">
        <authorList>
            <consortium name="WormBaseParasite"/>
        </authorList>
    </citation>
    <scope>IDENTIFICATION</scope>
</reference>
<accession>A0A0M3KBD2</accession>
<evidence type="ECO:0000313" key="3">
    <source>
        <dbReference type="WBParaSite" id="ASIM_0001827901-mRNA-1"/>
    </source>
</evidence>
<evidence type="ECO:0000313" key="1">
    <source>
        <dbReference type="EMBL" id="VDK61038.1"/>
    </source>
</evidence>
<dbReference type="EMBL" id="UYRR01034437">
    <property type="protein sequence ID" value="VDK61038.1"/>
    <property type="molecule type" value="Genomic_DNA"/>
</dbReference>
<sequence>MFPRYAPFVSTPGSAWQSMVTPLQHSLAASSAAVSANNDLRAFDSG</sequence>